<gene>
    <name evidence="2" type="ORF">ACFODW_07910</name>
</gene>
<protein>
    <submittedName>
        <fullName evidence="2">Stage V sporulation protein AB</fullName>
    </submittedName>
</protein>
<feature type="transmembrane region" description="Helical" evidence="1">
    <location>
        <begin position="12"/>
        <end position="36"/>
    </location>
</feature>
<evidence type="ECO:0000256" key="1">
    <source>
        <dbReference type="SAM" id="Phobius"/>
    </source>
</evidence>
<dbReference type="InterPro" id="IPR020144">
    <property type="entry name" value="SpoVAB"/>
</dbReference>
<feature type="transmembrane region" description="Helical" evidence="1">
    <location>
        <begin position="80"/>
        <end position="105"/>
    </location>
</feature>
<dbReference type="Pfam" id="PF13782">
    <property type="entry name" value="SpoVAB"/>
    <property type="match status" value="1"/>
</dbReference>
<reference evidence="3" key="1">
    <citation type="journal article" date="2019" name="Int. J. Syst. Evol. Microbiol.">
        <title>The Global Catalogue of Microorganisms (GCM) 10K type strain sequencing project: providing services to taxonomists for standard genome sequencing and annotation.</title>
        <authorList>
            <consortium name="The Broad Institute Genomics Platform"/>
            <consortium name="The Broad Institute Genome Sequencing Center for Infectious Disease"/>
            <person name="Wu L."/>
            <person name="Ma J."/>
        </authorList>
    </citation>
    <scope>NUCLEOTIDE SEQUENCE [LARGE SCALE GENOMIC DNA]</scope>
    <source>
        <strain evidence="3">KCTC 13193</strain>
    </source>
</reference>
<comment type="caution">
    <text evidence="2">The sequence shown here is derived from an EMBL/GenBank/DDBJ whole genome shotgun (WGS) entry which is preliminary data.</text>
</comment>
<feature type="transmembrane region" description="Helical" evidence="1">
    <location>
        <begin position="117"/>
        <end position="139"/>
    </location>
</feature>
<feature type="transmembrane region" description="Helical" evidence="1">
    <location>
        <begin position="48"/>
        <end position="68"/>
    </location>
</feature>
<keyword evidence="1" id="KW-0472">Membrane</keyword>
<sequence>MIQEILLNLAQVVIGLAGGFAVGAGYVAFLTVLGVIPRLVQLTKSERFIPVYTACVITGSLFGTYLSFTNVTWEQPVVLLVVWGICHGVFNGMLAAGLTEALNVFPILSRRIRMEMHLLWLLMAIVLGKIAGSLFQWLYFVK</sequence>
<evidence type="ECO:0000313" key="2">
    <source>
        <dbReference type="EMBL" id="MFC2948261.1"/>
    </source>
</evidence>
<dbReference type="EMBL" id="JBHRRZ010000014">
    <property type="protein sequence ID" value="MFC2948261.1"/>
    <property type="molecule type" value="Genomic_DNA"/>
</dbReference>
<accession>A0ABV7A5G7</accession>
<dbReference type="RefSeq" id="WP_390305026.1">
    <property type="nucleotide sequence ID" value="NZ_JBHRRZ010000014.1"/>
</dbReference>
<dbReference type="Proteomes" id="UP001595387">
    <property type="component" value="Unassembled WGS sequence"/>
</dbReference>
<organism evidence="2 3">
    <name type="scientific">Virgibacillus sediminis</name>
    <dbReference type="NCBI Taxonomy" id="202260"/>
    <lineage>
        <taxon>Bacteria</taxon>
        <taxon>Bacillati</taxon>
        <taxon>Bacillota</taxon>
        <taxon>Bacilli</taxon>
        <taxon>Bacillales</taxon>
        <taxon>Bacillaceae</taxon>
        <taxon>Virgibacillus</taxon>
    </lineage>
</organism>
<name>A0ABV7A5G7_9BACI</name>
<keyword evidence="3" id="KW-1185">Reference proteome</keyword>
<keyword evidence="1" id="KW-1133">Transmembrane helix</keyword>
<proteinExistence type="predicted"/>
<keyword evidence="1" id="KW-0812">Transmembrane</keyword>
<evidence type="ECO:0000313" key="3">
    <source>
        <dbReference type="Proteomes" id="UP001595387"/>
    </source>
</evidence>